<evidence type="ECO:0000313" key="1">
    <source>
        <dbReference type="EMBL" id="KAF6200814.1"/>
    </source>
</evidence>
<protein>
    <submittedName>
        <fullName evidence="1">Uncharacterized protein</fullName>
    </submittedName>
</protein>
<dbReference type="PROSITE" id="PS50240">
    <property type="entry name" value="TRYPSIN_DOM"/>
    <property type="match status" value="1"/>
</dbReference>
<evidence type="ECO:0000313" key="2">
    <source>
        <dbReference type="Proteomes" id="UP000466442"/>
    </source>
</evidence>
<dbReference type="InterPro" id="IPR001254">
    <property type="entry name" value="Trypsin_dom"/>
</dbReference>
<gene>
    <name evidence="1" type="ORF">GE061_005261</name>
</gene>
<dbReference type="AlphaFoldDB" id="A0A6A4IVK1"/>
<keyword evidence="2" id="KW-1185">Reference proteome</keyword>
<dbReference type="EMBL" id="WIXP02000013">
    <property type="protein sequence ID" value="KAF6200814.1"/>
    <property type="molecule type" value="Genomic_DNA"/>
</dbReference>
<proteinExistence type="predicted"/>
<sequence>MGGSLFQSTAERATVIPIFKPDEITRRDDNPERQENFYRPRYWTQLIPAGLQQGLLFAGKYEFNWVVNVELVNRDQEFWAIGNLVTYRHVLTSCQPLIHLEKNKLGNVIMVENTVKISYGTPNFIGDYNPIPDEKNYIVSYADLPHVNPNYDGASGVRNGRTIVLHQNCRPLHLLYDFALIELSEGIRPLTPLVGYMPVLEIEPAKVGEKYGPDLSFIKKNRVPCYIASYGKPYYNFKGAENNIVENFKIKFRVYFIKHRTCISWLQEVLESGHFTGADSALLFEDEFQDKLWCFWPRKKVGAICDHDRGAPLVCNDTVYGIVVRGVKFHRCNTLNPFPVIVSEVVEYVEEVYYQFERGGLHPYPASLCSRVHLPIYLVMGSVLFGLMSFN</sequence>
<dbReference type="Proteomes" id="UP000466442">
    <property type="component" value="Unassembled WGS sequence"/>
</dbReference>
<accession>A0A6A4IVK1</accession>
<dbReference type="GO" id="GO:0006508">
    <property type="term" value="P:proteolysis"/>
    <property type="evidence" value="ECO:0007669"/>
    <property type="project" value="InterPro"/>
</dbReference>
<dbReference type="InterPro" id="IPR043504">
    <property type="entry name" value="Peptidase_S1_PA_chymotrypsin"/>
</dbReference>
<dbReference type="PANTHER" id="PTHR24260:SF136">
    <property type="entry name" value="GH08193P-RELATED"/>
    <property type="match status" value="1"/>
</dbReference>
<dbReference type="OrthoDB" id="7863416at2759"/>
<dbReference type="Gene3D" id="2.40.10.10">
    <property type="entry name" value="Trypsin-like serine proteases"/>
    <property type="match status" value="1"/>
</dbReference>
<organism evidence="1 2">
    <name type="scientific">Apolygus lucorum</name>
    <name type="common">Small green plant bug</name>
    <name type="synonym">Lygocoris lucorum</name>
    <dbReference type="NCBI Taxonomy" id="248454"/>
    <lineage>
        <taxon>Eukaryota</taxon>
        <taxon>Metazoa</taxon>
        <taxon>Ecdysozoa</taxon>
        <taxon>Arthropoda</taxon>
        <taxon>Hexapoda</taxon>
        <taxon>Insecta</taxon>
        <taxon>Pterygota</taxon>
        <taxon>Neoptera</taxon>
        <taxon>Paraneoptera</taxon>
        <taxon>Hemiptera</taxon>
        <taxon>Heteroptera</taxon>
        <taxon>Panheteroptera</taxon>
        <taxon>Cimicomorpha</taxon>
        <taxon>Miridae</taxon>
        <taxon>Mirini</taxon>
        <taxon>Apolygus</taxon>
    </lineage>
</organism>
<name>A0A6A4IVK1_APOLU</name>
<dbReference type="InterPro" id="IPR009003">
    <property type="entry name" value="Peptidase_S1_PA"/>
</dbReference>
<dbReference type="GO" id="GO:0004252">
    <property type="term" value="F:serine-type endopeptidase activity"/>
    <property type="evidence" value="ECO:0007669"/>
    <property type="project" value="InterPro"/>
</dbReference>
<comment type="caution">
    <text evidence="1">The sequence shown here is derived from an EMBL/GenBank/DDBJ whole genome shotgun (WGS) entry which is preliminary data.</text>
</comment>
<dbReference type="InterPro" id="IPR051333">
    <property type="entry name" value="CLIP_Serine_Protease"/>
</dbReference>
<dbReference type="PANTHER" id="PTHR24260">
    <property type="match status" value="1"/>
</dbReference>
<reference evidence="1" key="1">
    <citation type="journal article" date="2021" name="Mol. Ecol. Resour.">
        <title>Apolygus lucorum genome provides insights into omnivorousness and mesophyll feeding.</title>
        <authorList>
            <person name="Liu Y."/>
            <person name="Liu H."/>
            <person name="Wang H."/>
            <person name="Huang T."/>
            <person name="Liu B."/>
            <person name="Yang B."/>
            <person name="Yin L."/>
            <person name="Li B."/>
            <person name="Zhang Y."/>
            <person name="Zhang S."/>
            <person name="Jiang F."/>
            <person name="Zhang X."/>
            <person name="Ren Y."/>
            <person name="Wang B."/>
            <person name="Wang S."/>
            <person name="Lu Y."/>
            <person name="Wu K."/>
            <person name="Fan W."/>
            <person name="Wang G."/>
        </authorList>
    </citation>
    <scope>NUCLEOTIDE SEQUENCE</scope>
    <source>
        <strain evidence="1">12Hb</strain>
    </source>
</reference>
<dbReference type="SUPFAM" id="SSF50494">
    <property type="entry name" value="Trypsin-like serine proteases"/>
    <property type="match status" value="1"/>
</dbReference>